<dbReference type="AlphaFoldDB" id="A0A6H5HCZ3"/>
<gene>
    <name evidence="1" type="ORF">NTEN_LOCUS18292</name>
</gene>
<evidence type="ECO:0000313" key="1">
    <source>
        <dbReference type="EMBL" id="CAB0013706.1"/>
    </source>
</evidence>
<dbReference type="Proteomes" id="UP000479000">
    <property type="component" value="Unassembled WGS sequence"/>
</dbReference>
<reference evidence="1 2" key="1">
    <citation type="submission" date="2020-02" db="EMBL/GenBank/DDBJ databases">
        <authorList>
            <person name="Ferguson B K."/>
        </authorList>
    </citation>
    <scope>NUCLEOTIDE SEQUENCE [LARGE SCALE GENOMIC DNA]</scope>
</reference>
<feature type="non-terminal residue" evidence="1">
    <location>
        <position position="108"/>
    </location>
</feature>
<dbReference type="EMBL" id="CADCXU010026978">
    <property type="protein sequence ID" value="CAB0013706.1"/>
    <property type="molecule type" value="Genomic_DNA"/>
</dbReference>
<proteinExistence type="predicted"/>
<accession>A0A6H5HCZ3</accession>
<protein>
    <submittedName>
        <fullName evidence="1">Uncharacterized protein</fullName>
    </submittedName>
</protein>
<keyword evidence="2" id="KW-1185">Reference proteome</keyword>
<sequence>MPSTKGKSSIPYCDLAQRNSFTGMSRLPIATATIYSHQILLWFTQFSVLMFSESTGEFEESERSRVAIRQSGLSTCLHESTEDPPSFVIAILSHAVKPVQKGAQEPLM</sequence>
<name>A0A6H5HCZ3_9HEMI</name>
<organism evidence="1 2">
    <name type="scientific">Nesidiocoris tenuis</name>
    <dbReference type="NCBI Taxonomy" id="355587"/>
    <lineage>
        <taxon>Eukaryota</taxon>
        <taxon>Metazoa</taxon>
        <taxon>Ecdysozoa</taxon>
        <taxon>Arthropoda</taxon>
        <taxon>Hexapoda</taxon>
        <taxon>Insecta</taxon>
        <taxon>Pterygota</taxon>
        <taxon>Neoptera</taxon>
        <taxon>Paraneoptera</taxon>
        <taxon>Hemiptera</taxon>
        <taxon>Heteroptera</taxon>
        <taxon>Panheteroptera</taxon>
        <taxon>Cimicomorpha</taxon>
        <taxon>Miridae</taxon>
        <taxon>Dicyphina</taxon>
        <taxon>Nesidiocoris</taxon>
    </lineage>
</organism>
<evidence type="ECO:0000313" key="2">
    <source>
        <dbReference type="Proteomes" id="UP000479000"/>
    </source>
</evidence>